<keyword evidence="4" id="KW-1185">Reference proteome</keyword>
<comment type="caution">
    <text evidence="1">The sequence shown here is derived from an EMBL/GenBank/DDBJ whole genome shotgun (WGS) entry which is preliminary data.</text>
</comment>
<reference evidence="2 4" key="2">
    <citation type="submission" date="2016-11" db="EMBL/GenBank/DDBJ databases">
        <title>Whole genomes of Flavobacteriaceae.</title>
        <authorList>
            <person name="Stine C."/>
            <person name="Li C."/>
            <person name="Tadesse D."/>
        </authorList>
    </citation>
    <scope>NUCLEOTIDE SEQUENCE [LARGE SCALE GENOMIC DNA]</scope>
    <source>
        <strain evidence="2 4">ATCC 29551</strain>
    </source>
</reference>
<dbReference type="Proteomes" id="UP000198424">
    <property type="component" value="Unassembled WGS sequence"/>
</dbReference>
<reference evidence="1 3" key="1">
    <citation type="submission" date="2014-07" db="EMBL/GenBank/DDBJ databases">
        <title>Genome of Flavobacterium hydatis DSM 2063.</title>
        <authorList>
            <person name="Pipes S.E."/>
            <person name="Stropko S.J."/>
            <person name="Newman J.D."/>
        </authorList>
    </citation>
    <scope>NUCLEOTIDE SEQUENCE [LARGE SCALE GENOMIC DNA]</scope>
    <source>
        <strain evidence="1 3">DSM 2063</strain>
    </source>
</reference>
<dbReference type="Proteomes" id="UP000028712">
    <property type="component" value="Unassembled WGS sequence"/>
</dbReference>
<gene>
    <name evidence="2" type="ORF">B0A62_08385</name>
    <name evidence="1" type="ORF">IW20_09790</name>
</gene>
<dbReference type="AlphaFoldDB" id="A0A086AJA2"/>
<dbReference type="OrthoDB" id="351189at117743"/>
<dbReference type="EMBL" id="JPRM01000013">
    <property type="protein sequence ID" value="KFF16766.1"/>
    <property type="molecule type" value="Genomic_DNA"/>
</dbReference>
<accession>A0A086AJA2</accession>
<evidence type="ECO:0000313" key="1">
    <source>
        <dbReference type="EMBL" id="KFF16766.1"/>
    </source>
</evidence>
<evidence type="ECO:0000313" key="3">
    <source>
        <dbReference type="Proteomes" id="UP000028712"/>
    </source>
</evidence>
<name>A0A086AJA2_FLAHY</name>
<dbReference type="RefSeq" id="WP_035621314.1">
    <property type="nucleotide sequence ID" value="NZ_JBEWQG010000039.1"/>
</dbReference>
<evidence type="ECO:0000313" key="4">
    <source>
        <dbReference type="Proteomes" id="UP000198424"/>
    </source>
</evidence>
<dbReference type="EMBL" id="MUGY01000007">
    <property type="protein sequence ID" value="OXA95317.1"/>
    <property type="molecule type" value="Genomic_DNA"/>
</dbReference>
<proteinExistence type="predicted"/>
<protein>
    <submittedName>
        <fullName evidence="1">Uncharacterized protein</fullName>
    </submittedName>
</protein>
<organism evidence="1 3">
    <name type="scientific">Flavobacterium hydatis</name>
    <name type="common">Cytophaga aquatilis</name>
    <dbReference type="NCBI Taxonomy" id="991"/>
    <lineage>
        <taxon>Bacteria</taxon>
        <taxon>Pseudomonadati</taxon>
        <taxon>Bacteroidota</taxon>
        <taxon>Flavobacteriia</taxon>
        <taxon>Flavobacteriales</taxon>
        <taxon>Flavobacteriaceae</taxon>
        <taxon>Flavobacterium</taxon>
    </lineage>
</organism>
<sequence>MYPRNKRSTTLFKEQRLSEYLNNIEITLKNKIDRYNDFTLINLNVENESEKLIKELQLFIPRLIKEDTTTSIKKEKIDGRQLPSGTYFTPGKLIDIEIANYNIPISGNNFFFKCAPNGFKAMDINVELNIHDINIQLTNYSTITGNDEAIEGLKNLLLKYIEVIEQYLLNIKNELDDFIPKLKEKLVKYLTEKKENAILKEESNDKLNPFK</sequence>
<evidence type="ECO:0000313" key="2">
    <source>
        <dbReference type="EMBL" id="OXA95317.1"/>
    </source>
</evidence>